<sequence length="607" mass="68211">MKVVFVNSGLDSADKPFDRYIDLTLCDMDVDYKLFDFAAHIKFFDDAFSHARAAYDIDYSSNQLYKYSAAPLLQLVSEFEPDLVLTTQGCFLPPMTVRSMQKMGAAVVLWVLDDNGADETLKHAYVYDYVFTSESSLVEIYLDCGCTNVSYLPQAAFPGVFKKQPASHFEYDVCAIGSGECGPTEVIDAIAGFLVDSDVRTRIIGERWDVLKSAHMLNKSISNRAIYAADRARYYSNAKINLNLQGNRDLTLRINGQEYSIVRSSPDHKTFEIAASGGFQLIESASPNLERYFEVGKEVDIFESPIELADKIAHYVEHSDEREEMARLARERCLKEHTYVNRLEFILEHALHKDNGVLIQDAIASVNNDQAYLYEKNRFNSRRDDEILARSVPPDAKRVLEIGCGEGLLGDILRSKGVKEIFGVEENEVVANKAIDRLDKVIIGNIEEVELPFRSNFFDCIIYRGVLENLQEPWRALSKQGNLLTPSGKIIACIPNTLYLPVIKDFLKGCWRYSGSGTLDGTHPKSFTLREIVYMFKLAGFEIEAVEGITNGRVDSEEASTFMKSIKPLNVAAESLIAEIQYSHYMMVAKKVRADDRGGVGLCLVKS</sequence>
<dbReference type="AlphaFoldDB" id="A0A1F2USL0"/>
<comment type="caution">
    <text evidence="2">The sequence shown here is derived from an EMBL/GenBank/DDBJ whole genome shotgun (WGS) entry which is preliminary data.</text>
</comment>
<dbReference type="SUPFAM" id="SSF53335">
    <property type="entry name" value="S-adenosyl-L-methionine-dependent methyltransferases"/>
    <property type="match status" value="1"/>
</dbReference>
<protein>
    <recommendedName>
        <fullName evidence="1">Spore protein YkvP/CgeB glycosyl transferase-like domain-containing protein</fullName>
    </recommendedName>
</protein>
<dbReference type="InterPro" id="IPR055259">
    <property type="entry name" value="YkvP/CgeB_Glyco_trans-like"/>
</dbReference>
<dbReference type="Gene3D" id="3.40.50.150">
    <property type="entry name" value="Vaccinia Virus protein VP39"/>
    <property type="match status" value="1"/>
</dbReference>
<reference evidence="2 3" key="1">
    <citation type="journal article" date="2016" name="Nat. Commun.">
        <title>Thousands of microbial genomes shed light on interconnected biogeochemical processes in an aquifer system.</title>
        <authorList>
            <person name="Anantharaman K."/>
            <person name="Brown C.T."/>
            <person name="Hug L.A."/>
            <person name="Sharon I."/>
            <person name="Castelle C.J."/>
            <person name="Probst A.J."/>
            <person name="Thomas B.C."/>
            <person name="Singh A."/>
            <person name="Wilkins M.J."/>
            <person name="Karaoz U."/>
            <person name="Brodie E.L."/>
            <person name="Williams K.H."/>
            <person name="Hubbard S.S."/>
            <person name="Banfield J.F."/>
        </authorList>
    </citation>
    <scope>NUCLEOTIDE SEQUENCE [LARGE SCALE GENOMIC DNA]</scope>
</reference>
<dbReference type="Pfam" id="PF13489">
    <property type="entry name" value="Methyltransf_23"/>
    <property type="match status" value="1"/>
</dbReference>
<dbReference type="PANTHER" id="PTHR43861">
    <property type="entry name" value="TRANS-ACONITATE 2-METHYLTRANSFERASE-RELATED"/>
    <property type="match status" value="1"/>
</dbReference>
<dbReference type="EMBL" id="MELI01000062">
    <property type="protein sequence ID" value="OFW33643.1"/>
    <property type="molecule type" value="Genomic_DNA"/>
</dbReference>
<evidence type="ECO:0000313" key="2">
    <source>
        <dbReference type="EMBL" id="OFW33643.1"/>
    </source>
</evidence>
<evidence type="ECO:0000259" key="1">
    <source>
        <dbReference type="Pfam" id="PF13524"/>
    </source>
</evidence>
<dbReference type="PANTHER" id="PTHR43861:SF6">
    <property type="entry name" value="METHYLTRANSFERASE TYPE 11"/>
    <property type="match status" value="1"/>
</dbReference>
<evidence type="ECO:0000313" key="3">
    <source>
        <dbReference type="Proteomes" id="UP000178086"/>
    </source>
</evidence>
<gene>
    <name evidence="2" type="ORF">A2074_02410</name>
</gene>
<dbReference type="Proteomes" id="UP000178086">
    <property type="component" value="Unassembled WGS sequence"/>
</dbReference>
<accession>A0A1F2USL0</accession>
<dbReference type="CDD" id="cd02440">
    <property type="entry name" value="AdoMet_MTases"/>
    <property type="match status" value="1"/>
</dbReference>
<proteinExistence type="predicted"/>
<feature type="domain" description="Spore protein YkvP/CgeB glycosyl transferase-like" evidence="1">
    <location>
        <begin position="198"/>
        <end position="348"/>
    </location>
</feature>
<dbReference type="InterPro" id="IPR029063">
    <property type="entry name" value="SAM-dependent_MTases_sf"/>
</dbReference>
<name>A0A1F2USL0_9ACTN</name>
<dbReference type="Pfam" id="PF13524">
    <property type="entry name" value="Glyco_trans_1_2"/>
    <property type="match status" value="1"/>
</dbReference>
<organism evidence="2 3">
    <name type="scientific">Candidatus Aquicultor primus</name>
    <dbReference type="NCBI Taxonomy" id="1797195"/>
    <lineage>
        <taxon>Bacteria</taxon>
        <taxon>Bacillati</taxon>
        <taxon>Actinomycetota</taxon>
        <taxon>Candidatus Aquicultoria</taxon>
        <taxon>Candidatus Aquicultorales</taxon>
        <taxon>Candidatus Aquicultoraceae</taxon>
        <taxon>Candidatus Aquicultor</taxon>
    </lineage>
</organism>